<evidence type="ECO:0000313" key="4">
    <source>
        <dbReference type="Proteomes" id="UP000002051"/>
    </source>
</evidence>
<dbReference type="InterPro" id="IPR052929">
    <property type="entry name" value="RNase_H-like_EbsB-rel"/>
</dbReference>
<dbReference type="Proteomes" id="UP000002051">
    <property type="component" value="Chromosome 2"/>
</dbReference>
<dbReference type="HOGENOM" id="CLU_121150_0_0_1"/>
<dbReference type="STRING" id="3880.G7ILK6"/>
<dbReference type="GO" id="GO:0004523">
    <property type="term" value="F:RNA-DNA hybrid ribonuclease activity"/>
    <property type="evidence" value="ECO:0007669"/>
    <property type="project" value="InterPro"/>
</dbReference>
<gene>
    <name evidence="2" type="ordered locus">MTR_2g017550</name>
</gene>
<reference evidence="2 4" key="2">
    <citation type="journal article" date="2014" name="BMC Genomics">
        <title>An improved genome release (version Mt4.0) for the model legume Medicago truncatula.</title>
        <authorList>
            <person name="Tang H."/>
            <person name="Krishnakumar V."/>
            <person name="Bidwell S."/>
            <person name="Rosen B."/>
            <person name="Chan A."/>
            <person name="Zhou S."/>
            <person name="Gentzbittel L."/>
            <person name="Childs K.L."/>
            <person name="Yandell M."/>
            <person name="Gundlach H."/>
            <person name="Mayer K.F."/>
            <person name="Schwartz D.C."/>
            <person name="Town C.D."/>
        </authorList>
    </citation>
    <scope>GENOME REANNOTATION</scope>
    <source>
        <strain evidence="3 4">cv. Jemalong A17</strain>
    </source>
</reference>
<feature type="domain" description="RNase H type-1" evidence="1">
    <location>
        <begin position="98"/>
        <end position="155"/>
    </location>
</feature>
<dbReference type="PaxDb" id="3880-AES64036"/>
<organism evidence="2 4">
    <name type="scientific">Medicago truncatula</name>
    <name type="common">Barrel medic</name>
    <name type="synonym">Medicago tribuloides</name>
    <dbReference type="NCBI Taxonomy" id="3880"/>
    <lineage>
        <taxon>Eukaryota</taxon>
        <taxon>Viridiplantae</taxon>
        <taxon>Streptophyta</taxon>
        <taxon>Embryophyta</taxon>
        <taxon>Tracheophyta</taxon>
        <taxon>Spermatophyta</taxon>
        <taxon>Magnoliopsida</taxon>
        <taxon>eudicotyledons</taxon>
        <taxon>Gunneridae</taxon>
        <taxon>Pentapetalae</taxon>
        <taxon>rosids</taxon>
        <taxon>fabids</taxon>
        <taxon>Fabales</taxon>
        <taxon>Fabaceae</taxon>
        <taxon>Papilionoideae</taxon>
        <taxon>50 kb inversion clade</taxon>
        <taxon>NPAAA clade</taxon>
        <taxon>Hologalegina</taxon>
        <taxon>IRL clade</taxon>
        <taxon>Trifolieae</taxon>
        <taxon>Medicago</taxon>
    </lineage>
</organism>
<sequence>MSYQQRFVALCWSLWKHRNLKVWEDTDEVSATVVDRACTLIADWEDADSPPSSILLHAHGQQVQSSTHRKQSLHQHHPHTCAVTHQWMPPSLGRYKCNIDAAFSNQFQWTSIGVCLRDDSGTFVLAKTLQFHHLYLVVVGEALGLFHALRWPQDIHFDYIQRQS</sequence>
<dbReference type="Pfam" id="PF13456">
    <property type="entry name" value="RVT_3"/>
    <property type="match status" value="1"/>
</dbReference>
<evidence type="ECO:0000259" key="1">
    <source>
        <dbReference type="Pfam" id="PF13456"/>
    </source>
</evidence>
<reference evidence="2 4" key="1">
    <citation type="journal article" date="2011" name="Nature">
        <title>The Medicago genome provides insight into the evolution of rhizobial symbioses.</title>
        <authorList>
            <person name="Young N.D."/>
            <person name="Debelle F."/>
            <person name="Oldroyd G.E."/>
            <person name="Geurts R."/>
            <person name="Cannon S.B."/>
            <person name="Udvardi M.K."/>
            <person name="Benedito V.A."/>
            <person name="Mayer K.F."/>
            <person name="Gouzy J."/>
            <person name="Schoof H."/>
            <person name="Van de Peer Y."/>
            <person name="Proost S."/>
            <person name="Cook D.R."/>
            <person name="Meyers B.C."/>
            <person name="Spannagl M."/>
            <person name="Cheung F."/>
            <person name="De Mita S."/>
            <person name="Krishnakumar V."/>
            <person name="Gundlach H."/>
            <person name="Zhou S."/>
            <person name="Mudge J."/>
            <person name="Bharti A.K."/>
            <person name="Murray J.D."/>
            <person name="Naoumkina M.A."/>
            <person name="Rosen B."/>
            <person name="Silverstein K.A."/>
            <person name="Tang H."/>
            <person name="Rombauts S."/>
            <person name="Zhao P.X."/>
            <person name="Zhou P."/>
            <person name="Barbe V."/>
            <person name="Bardou P."/>
            <person name="Bechner M."/>
            <person name="Bellec A."/>
            <person name="Berger A."/>
            <person name="Berges H."/>
            <person name="Bidwell S."/>
            <person name="Bisseling T."/>
            <person name="Choisne N."/>
            <person name="Couloux A."/>
            <person name="Denny R."/>
            <person name="Deshpande S."/>
            <person name="Dai X."/>
            <person name="Doyle J.J."/>
            <person name="Dudez A.M."/>
            <person name="Farmer A.D."/>
            <person name="Fouteau S."/>
            <person name="Franken C."/>
            <person name="Gibelin C."/>
            <person name="Gish J."/>
            <person name="Goldstein S."/>
            <person name="Gonzalez A.J."/>
            <person name="Green P.J."/>
            <person name="Hallab A."/>
            <person name="Hartog M."/>
            <person name="Hua A."/>
            <person name="Humphray S.J."/>
            <person name="Jeong D.H."/>
            <person name="Jing Y."/>
            <person name="Jocker A."/>
            <person name="Kenton S.M."/>
            <person name="Kim D.J."/>
            <person name="Klee K."/>
            <person name="Lai H."/>
            <person name="Lang C."/>
            <person name="Lin S."/>
            <person name="Macmil S.L."/>
            <person name="Magdelenat G."/>
            <person name="Matthews L."/>
            <person name="McCorrison J."/>
            <person name="Monaghan E.L."/>
            <person name="Mun J.H."/>
            <person name="Najar F.Z."/>
            <person name="Nicholson C."/>
            <person name="Noirot C."/>
            <person name="O'Bleness M."/>
            <person name="Paule C.R."/>
            <person name="Poulain J."/>
            <person name="Prion F."/>
            <person name="Qin B."/>
            <person name="Qu C."/>
            <person name="Retzel E.F."/>
            <person name="Riddle C."/>
            <person name="Sallet E."/>
            <person name="Samain S."/>
            <person name="Samson N."/>
            <person name="Sanders I."/>
            <person name="Saurat O."/>
            <person name="Scarpelli C."/>
            <person name="Schiex T."/>
            <person name="Segurens B."/>
            <person name="Severin A.J."/>
            <person name="Sherrier D.J."/>
            <person name="Shi R."/>
            <person name="Sims S."/>
            <person name="Singer S.R."/>
            <person name="Sinharoy S."/>
            <person name="Sterck L."/>
            <person name="Viollet A."/>
            <person name="Wang B.B."/>
            <person name="Wang K."/>
            <person name="Wang M."/>
            <person name="Wang X."/>
            <person name="Warfsmann J."/>
            <person name="Weissenbach J."/>
            <person name="White D.D."/>
            <person name="White J.D."/>
            <person name="Wiley G.B."/>
            <person name="Wincker P."/>
            <person name="Xing Y."/>
            <person name="Yang L."/>
            <person name="Yao Z."/>
            <person name="Ying F."/>
            <person name="Zhai J."/>
            <person name="Zhou L."/>
            <person name="Zuber A."/>
            <person name="Denarie J."/>
            <person name="Dixon R.A."/>
            <person name="May G.D."/>
            <person name="Schwartz D.C."/>
            <person name="Rogers J."/>
            <person name="Quetier F."/>
            <person name="Town C.D."/>
            <person name="Roe B.A."/>
        </authorList>
    </citation>
    <scope>NUCLEOTIDE SEQUENCE [LARGE SCALE GENOMIC DNA]</scope>
    <source>
        <strain evidence="2">A17</strain>
        <strain evidence="3 4">cv. Jemalong A17</strain>
    </source>
</reference>
<dbReference type="PANTHER" id="PTHR47074">
    <property type="entry name" value="BNAC02G40300D PROTEIN"/>
    <property type="match status" value="1"/>
</dbReference>
<dbReference type="PANTHER" id="PTHR47074:SF48">
    <property type="entry name" value="POLYNUCLEOTIDYL TRANSFERASE, RIBONUCLEASE H-LIKE SUPERFAMILY PROTEIN"/>
    <property type="match status" value="1"/>
</dbReference>
<proteinExistence type="predicted"/>
<dbReference type="AlphaFoldDB" id="G7ILK6"/>
<dbReference type="InterPro" id="IPR002156">
    <property type="entry name" value="RNaseH_domain"/>
</dbReference>
<dbReference type="GO" id="GO:0003676">
    <property type="term" value="F:nucleic acid binding"/>
    <property type="evidence" value="ECO:0007669"/>
    <property type="project" value="InterPro"/>
</dbReference>
<evidence type="ECO:0000313" key="3">
    <source>
        <dbReference type="EnsemblPlants" id="AES64036"/>
    </source>
</evidence>
<evidence type="ECO:0000313" key="2">
    <source>
        <dbReference type="EMBL" id="AES64036.2"/>
    </source>
</evidence>
<name>G7ILK6_MEDTR</name>
<dbReference type="EMBL" id="CM001218">
    <property type="protein sequence ID" value="AES64036.2"/>
    <property type="molecule type" value="Genomic_DNA"/>
</dbReference>
<keyword evidence="4" id="KW-1185">Reference proteome</keyword>
<dbReference type="EnsemblPlants" id="AES64036">
    <property type="protein sequence ID" value="AES64036"/>
    <property type="gene ID" value="MTR_2g017550"/>
</dbReference>
<accession>A0A0C3UY47</accession>
<accession>G7ILK6</accession>
<protein>
    <recommendedName>
        <fullName evidence="1">RNase H type-1 domain-containing protein</fullName>
    </recommendedName>
</protein>
<reference evidence="3" key="3">
    <citation type="submission" date="2015-04" db="UniProtKB">
        <authorList>
            <consortium name="EnsemblPlants"/>
        </authorList>
    </citation>
    <scope>IDENTIFICATION</scope>
    <source>
        <strain evidence="3">cv. Jemalong A17</strain>
    </source>
</reference>